<evidence type="ECO:0000313" key="2">
    <source>
        <dbReference type="Proteomes" id="UP001443914"/>
    </source>
</evidence>
<comment type="caution">
    <text evidence="1">The sequence shown here is derived from an EMBL/GenBank/DDBJ whole genome shotgun (WGS) entry which is preliminary data.</text>
</comment>
<gene>
    <name evidence="1" type="ORF">RND81_08G110800</name>
</gene>
<dbReference type="Gene3D" id="3.60.10.10">
    <property type="entry name" value="Endonuclease/exonuclease/phosphatase"/>
    <property type="match status" value="1"/>
</dbReference>
<sequence length="181" mass="21674">MMEFRDAVDTCGFRNIPYCGYGYTYDNGQPDECNRQSRLERALANEAWCDLFPRSKLVNLEREWSDHAPIKLILDYGAGPKVRSGKIFRFEHIWIEEEGCEDVVRKAWENGSSFSDRMRSCTEMLEYWKGGSFGWVFKELEKKKRRRLKRLNEGRRSERFMRERKKLVAEIAHLLQQEERF</sequence>
<dbReference type="SUPFAM" id="SSF56219">
    <property type="entry name" value="DNase I-like"/>
    <property type="match status" value="1"/>
</dbReference>
<accession>A0AAW1J637</accession>
<keyword evidence="2" id="KW-1185">Reference proteome</keyword>
<dbReference type="PANTHER" id="PTHR33710:SF62">
    <property type="entry name" value="DUF4283 DOMAIN PROTEIN"/>
    <property type="match status" value="1"/>
</dbReference>
<dbReference type="AlphaFoldDB" id="A0AAW1J637"/>
<reference evidence="1" key="1">
    <citation type="submission" date="2024-03" db="EMBL/GenBank/DDBJ databases">
        <title>WGS assembly of Saponaria officinalis var. Norfolk2.</title>
        <authorList>
            <person name="Jenkins J."/>
            <person name="Shu S."/>
            <person name="Grimwood J."/>
            <person name="Barry K."/>
            <person name="Goodstein D."/>
            <person name="Schmutz J."/>
            <person name="Leebens-Mack J."/>
            <person name="Osbourn A."/>
        </authorList>
    </citation>
    <scope>NUCLEOTIDE SEQUENCE [LARGE SCALE GENOMIC DNA]</scope>
    <source>
        <strain evidence="1">JIC</strain>
    </source>
</reference>
<protein>
    <submittedName>
        <fullName evidence="1">Uncharacterized protein</fullName>
    </submittedName>
</protein>
<evidence type="ECO:0000313" key="1">
    <source>
        <dbReference type="EMBL" id="KAK9698529.1"/>
    </source>
</evidence>
<organism evidence="1 2">
    <name type="scientific">Saponaria officinalis</name>
    <name type="common">Common soapwort</name>
    <name type="synonym">Lychnis saponaria</name>
    <dbReference type="NCBI Taxonomy" id="3572"/>
    <lineage>
        <taxon>Eukaryota</taxon>
        <taxon>Viridiplantae</taxon>
        <taxon>Streptophyta</taxon>
        <taxon>Embryophyta</taxon>
        <taxon>Tracheophyta</taxon>
        <taxon>Spermatophyta</taxon>
        <taxon>Magnoliopsida</taxon>
        <taxon>eudicotyledons</taxon>
        <taxon>Gunneridae</taxon>
        <taxon>Pentapetalae</taxon>
        <taxon>Caryophyllales</taxon>
        <taxon>Caryophyllaceae</taxon>
        <taxon>Caryophylleae</taxon>
        <taxon>Saponaria</taxon>
    </lineage>
</organism>
<proteinExistence type="predicted"/>
<name>A0AAW1J637_SAPOF</name>
<dbReference type="Proteomes" id="UP001443914">
    <property type="component" value="Unassembled WGS sequence"/>
</dbReference>
<dbReference type="EMBL" id="JBDFQZ010000008">
    <property type="protein sequence ID" value="KAK9698529.1"/>
    <property type="molecule type" value="Genomic_DNA"/>
</dbReference>
<dbReference type="PANTHER" id="PTHR33710">
    <property type="entry name" value="BNAC02G09200D PROTEIN"/>
    <property type="match status" value="1"/>
</dbReference>
<dbReference type="InterPro" id="IPR036691">
    <property type="entry name" value="Endo/exonu/phosph_ase_sf"/>
</dbReference>